<proteinExistence type="predicted"/>
<protein>
    <submittedName>
        <fullName evidence="2">Uncharacterized protein</fullName>
    </submittedName>
</protein>
<dbReference type="OrthoDB" id="206507at2157"/>
<evidence type="ECO:0000313" key="2">
    <source>
        <dbReference type="EMBL" id="SEW04911.1"/>
    </source>
</evidence>
<dbReference type="AlphaFoldDB" id="A0A1I0NTS1"/>
<dbReference type="STRING" id="355548.SAMN04487945_1134"/>
<feature type="compositionally biased region" description="Polar residues" evidence="1">
    <location>
        <begin position="28"/>
        <end position="43"/>
    </location>
</feature>
<dbReference type="PROSITE" id="PS51257">
    <property type="entry name" value="PROKAR_LIPOPROTEIN"/>
    <property type="match status" value="1"/>
</dbReference>
<dbReference type="InterPro" id="IPR006311">
    <property type="entry name" value="TAT_signal"/>
</dbReference>
<reference evidence="2 3" key="1">
    <citation type="submission" date="2016-10" db="EMBL/GenBank/DDBJ databases">
        <authorList>
            <person name="de Groot N.N."/>
        </authorList>
    </citation>
    <scope>NUCLEOTIDE SEQUENCE [LARGE SCALE GENOMIC DNA]</scope>
    <source>
        <strain evidence="2 3">CGMCC 1.5337</strain>
    </source>
</reference>
<organism evidence="2 3">
    <name type="scientific">Halobacterium jilantaiense</name>
    <dbReference type="NCBI Taxonomy" id="355548"/>
    <lineage>
        <taxon>Archaea</taxon>
        <taxon>Methanobacteriati</taxon>
        <taxon>Methanobacteriota</taxon>
        <taxon>Stenosarchaea group</taxon>
        <taxon>Halobacteria</taxon>
        <taxon>Halobacteriales</taxon>
        <taxon>Halobacteriaceae</taxon>
        <taxon>Halobacterium</taxon>
    </lineage>
</organism>
<name>A0A1I0NTS1_9EURY</name>
<evidence type="ECO:0000256" key="1">
    <source>
        <dbReference type="SAM" id="MobiDB-lite"/>
    </source>
</evidence>
<dbReference type="EMBL" id="FOJA01000001">
    <property type="protein sequence ID" value="SEW04911.1"/>
    <property type="molecule type" value="Genomic_DNA"/>
</dbReference>
<evidence type="ECO:0000313" key="3">
    <source>
        <dbReference type="Proteomes" id="UP000198518"/>
    </source>
</evidence>
<gene>
    <name evidence="2" type="ORF">SAMN04487945_1134</name>
</gene>
<sequence length="215" mass="22605">MQASRRSVLHLSGAALAGSLAGCASLSPDTGQTRSPTATTTGTDAEPSLAFTAEVVSQQSPESPIAMTAALTNTGDEPVTVGLGPALLFSDSGPGETTVWAHELVVDPETYVGPWSDPVQTDDGCWRFPFDGEQAIQSSLERHELDPGDAVTERYRVYTDGTGGTCLPEGSYRYEDEVEVIDQSVSFTAVLVLHVDGDKTLSASTEDSGFTDDPT</sequence>
<keyword evidence="3" id="KW-1185">Reference proteome</keyword>
<accession>A0A1I0NTS1</accession>
<dbReference type="PROSITE" id="PS51318">
    <property type="entry name" value="TAT"/>
    <property type="match status" value="1"/>
</dbReference>
<dbReference type="Proteomes" id="UP000198518">
    <property type="component" value="Unassembled WGS sequence"/>
</dbReference>
<dbReference type="RefSeq" id="WP_089668386.1">
    <property type="nucleotide sequence ID" value="NZ_FOJA01000001.1"/>
</dbReference>
<feature type="region of interest" description="Disordered" evidence="1">
    <location>
        <begin position="26"/>
        <end position="46"/>
    </location>
</feature>